<organism evidence="1 2">
    <name type="scientific">Entomophthora muscae</name>
    <dbReference type="NCBI Taxonomy" id="34485"/>
    <lineage>
        <taxon>Eukaryota</taxon>
        <taxon>Fungi</taxon>
        <taxon>Fungi incertae sedis</taxon>
        <taxon>Zoopagomycota</taxon>
        <taxon>Entomophthoromycotina</taxon>
        <taxon>Entomophthoromycetes</taxon>
        <taxon>Entomophthorales</taxon>
        <taxon>Entomophthoraceae</taxon>
        <taxon>Entomophthora</taxon>
    </lineage>
</organism>
<gene>
    <name evidence="1" type="ORF">DSO57_1008376</name>
</gene>
<evidence type="ECO:0000313" key="1">
    <source>
        <dbReference type="EMBL" id="KAJ9055031.1"/>
    </source>
</evidence>
<name>A0ACC2RYB5_9FUNG</name>
<accession>A0ACC2RYB5</accession>
<comment type="caution">
    <text evidence="1">The sequence shown here is derived from an EMBL/GenBank/DDBJ whole genome shotgun (WGS) entry which is preliminary data.</text>
</comment>
<reference evidence="1" key="1">
    <citation type="submission" date="2022-04" db="EMBL/GenBank/DDBJ databases">
        <title>Genome of the entomopathogenic fungus Entomophthora muscae.</title>
        <authorList>
            <person name="Elya C."/>
            <person name="Lovett B.R."/>
            <person name="Lee E."/>
            <person name="Macias A.M."/>
            <person name="Hajek A.E."/>
            <person name="De Bivort B.L."/>
            <person name="Kasson M.T."/>
            <person name="De Fine Licht H.H."/>
            <person name="Stajich J.E."/>
        </authorList>
    </citation>
    <scope>NUCLEOTIDE SEQUENCE</scope>
    <source>
        <strain evidence="1">Berkeley</strain>
    </source>
</reference>
<dbReference type="Proteomes" id="UP001165960">
    <property type="component" value="Unassembled WGS sequence"/>
</dbReference>
<protein>
    <submittedName>
        <fullName evidence="1">Uncharacterized protein</fullName>
    </submittedName>
</protein>
<evidence type="ECO:0000313" key="2">
    <source>
        <dbReference type="Proteomes" id="UP001165960"/>
    </source>
</evidence>
<sequence length="110" mass="12737">MLVAKVKKEFSGLQDRYNTLEMEYCPLKDGTPTQLGHGKGPGHPMMTSLEQEHHNHACTNLRDEQEDQPKTLGEKNLPDNPLDRFRKEEKNNRKCIGKESELKFTFILKQ</sequence>
<proteinExistence type="predicted"/>
<keyword evidence="2" id="KW-1185">Reference proteome</keyword>
<dbReference type="EMBL" id="QTSX02006415">
    <property type="protein sequence ID" value="KAJ9055031.1"/>
    <property type="molecule type" value="Genomic_DNA"/>
</dbReference>